<evidence type="ECO:0000256" key="4">
    <source>
        <dbReference type="ARBA" id="ARBA00022989"/>
    </source>
</evidence>
<evidence type="ECO:0000313" key="14">
    <source>
        <dbReference type="Proteomes" id="UP000038040"/>
    </source>
</evidence>
<keyword evidence="3 11" id="KW-0812">Transmembrane</keyword>
<dbReference type="STRING" id="318479.A0A0N4UE85"/>
<dbReference type="Gene3D" id="1.20.1070.10">
    <property type="entry name" value="Rhodopsin 7-helix transmembrane proteins"/>
    <property type="match status" value="1"/>
</dbReference>
<keyword evidence="7" id="KW-1015">Disulfide bond</keyword>
<dbReference type="SMART" id="SM01381">
    <property type="entry name" value="7TM_GPCR_Srsx"/>
    <property type="match status" value="1"/>
</dbReference>
<evidence type="ECO:0000256" key="5">
    <source>
        <dbReference type="ARBA" id="ARBA00023040"/>
    </source>
</evidence>
<comment type="subcellular location">
    <subcellularLocation>
        <location evidence="1">Cell membrane</location>
        <topology evidence="1">Multi-pass membrane protein</topology>
    </subcellularLocation>
</comment>
<dbReference type="WBParaSite" id="DME_0000567401-mRNA-1">
    <property type="protein sequence ID" value="DME_0000567401-mRNA-1"/>
    <property type="gene ID" value="DME_0000567401"/>
</dbReference>
<proteinExistence type="predicted"/>
<evidence type="ECO:0000313" key="15">
    <source>
        <dbReference type="Proteomes" id="UP000274756"/>
    </source>
</evidence>
<reference evidence="13 15" key="2">
    <citation type="submission" date="2018-11" db="EMBL/GenBank/DDBJ databases">
        <authorList>
            <consortium name="Pathogen Informatics"/>
        </authorList>
    </citation>
    <scope>NUCLEOTIDE SEQUENCE [LARGE SCALE GENOMIC DNA]</scope>
</reference>
<dbReference type="AlphaFoldDB" id="A0A0N4UE85"/>
<reference evidence="16" key="1">
    <citation type="submission" date="2017-02" db="UniProtKB">
        <authorList>
            <consortium name="WormBaseParasite"/>
        </authorList>
    </citation>
    <scope>IDENTIFICATION</scope>
</reference>
<organism evidence="14 16">
    <name type="scientific">Dracunculus medinensis</name>
    <name type="common">Guinea worm</name>
    <dbReference type="NCBI Taxonomy" id="318479"/>
    <lineage>
        <taxon>Eukaryota</taxon>
        <taxon>Metazoa</taxon>
        <taxon>Ecdysozoa</taxon>
        <taxon>Nematoda</taxon>
        <taxon>Chromadorea</taxon>
        <taxon>Rhabditida</taxon>
        <taxon>Spirurina</taxon>
        <taxon>Dracunculoidea</taxon>
        <taxon>Dracunculidae</taxon>
        <taxon>Dracunculus</taxon>
    </lineage>
</organism>
<dbReference type="SUPFAM" id="SSF81321">
    <property type="entry name" value="Family A G protein-coupled receptor-like"/>
    <property type="match status" value="1"/>
</dbReference>
<evidence type="ECO:0000256" key="8">
    <source>
        <dbReference type="ARBA" id="ARBA00023170"/>
    </source>
</evidence>
<evidence type="ECO:0000256" key="2">
    <source>
        <dbReference type="ARBA" id="ARBA00022475"/>
    </source>
</evidence>
<dbReference type="Proteomes" id="UP000038040">
    <property type="component" value="Unplaced"/>
</dbReference>
<evidence type="ECO:0000256" key="11">
    <source>
        <dbReference type="SAM" id="Phobius"/>
    </source>
</evidence>
<keyword evidence="2" id="KW-1003">Cell membrane</keyword>
<protein>
    <submittedName>
        <fullName evidence="16">G_PROTEIN_RECEP_F1_2 domain-containing protein</fullName>
    </submittedName>
</protein>
<keyword evidence="10" id="KW-0807">Transducer</keyword>
<evidence type="ECO:0000259" key="12">
    <source>
        <dbReference type="PROSITE" id="PS50262"/>
    </source>
</evidence>
<keyword evidence="4 11" id="KW-1133">Transmembrane helix</keyword>
<evidence type="ECO:0000256" key="3">
    <source>
        <dbReference type="ARBA" id="ARBA00022692"/>
    </source>
</evidence>
<name>A0A0N4UE85_DRAME</name>
<dbReference type="GO" id="GO:0004930">
    <property type="term" value="F:G protein-coupled receptor activity"/>
    <property type="evidence" value="ECO:0007669"/>
    <property type="project" value="UniProtKB-KW"/>
</dbReference>
<dbReference type="OrthoDB" id="2132067at2759"/>
<evidence type="ECO:0000256" key="7">
    <source>
        <dbReference type="ARBA" id="ARBA00023157"/>
    </source>
</evidence>
<feature type="transmembrane region" description="Helical" evidence="11">
    <location>
        <begin position="45"/>
        <end position="67"/>
    </location>
</feature>
<feature type="transmembrane region" description="Helical" evidence="11">
    <location>
        <begin position="113"/>
        <end position="132"/>
    </location>
</feature>
<feature type="transmembrane region" description="Helical" evidence="11">
    <location>
        <begin position="167"/>
        <end position="191"/>
    </location>
</feature>
<dbReference type="PANTHER" id="PTHR45695:SF23">
    <property type="entry name" value="GALANIN-LIKE G-PROTEIN COUPLED RECEPTOR NPR-9"/>
    <property type="match status" value="1"/>
</dbReference>
<dbReference type="PRINTS" id="PR00237">
    <property type="entry name" value="GPCRRHODOPSN"/>
</dbReference>
<evidence type="ECO:0000313" key="13">
    <source>
        <dbReference type="EMBL" id="VDN50746.1"/>
    </source>
</evidence>
<dbReference type="InterPro" id="IPR017452">
    <property type="entry name" value="GPCR_Rhodpsn_7TM"/>
</dbReference>
<evidence type="ECO:0000256" key="1">
    <source>
        <dbReference type="ARBA" id="ARBA00004651"/>
    </source>
</evidence>
<dbReference type="PROSITE" id="PS50262">
    <property type="entry name" value="G_PROTEIN_RECEP_F1_2"/>
    <property type="match status" value="1"/>
</dbReference>
<evidence type="ECO:0000256" key="6">
    <source>
        <dbReference type="ARBA" id="ARBA00023136"/>
    </source>
</evidence>
<keyword evidence="8" id="KW-0675">Receptor</keyword>
<evidence type="ECO:0000256" key="9">
    <source>
        <dbReference type="ARBA" id="ARBA00023180"/>
    </source>
</evidence>
<dbReference type="Proteomes" id="UP000274756">
    <property type="component" value="Unassembled WGS sequence"/>
</dbReference>
<feature type="transmembrane region" description="Helical" evidence="11">
    <location>
        <begin position="219"/>
        <end position="240"/>
    </location>
</feature>
<keyword evidence="9" id="KW-0325">Glycoprotein</keyword>
<dbReference type="InterPro" id="IPR000276">
    <property type="entry name" value="GPCR_Rhodpsn"/>
</dbReference>
<dbReference type="GO" id="GO:0005886">
    <property type="term" value="C:plasma membrane"/>
    <property type="evidence" value="ECO:0007669"/>
    <property type="project" value="UniProtKB-SubCell"/>
</dbReference>
<keyword evidence="5" id="KW-0297">G-protein coupled receptor</keyword>
<accession>A0A0N4UE85</accession>
<evidence type="ECO:0000256" key="10">
    <source>
        <dbReference type="ARBA" id="ARBA00023224"/>
    </source>
</evidence>
<evidence type="ECO:0000313" key="16">
    <source>
        <dbReference type="WBParaSite" id="DME_0000567401-mRNA-1"/>
    </source>
</evidence>
<feature type="domain" description="G-protein coupled receptors family 1 profile" evidence="12">
    <location>
        <begin position="23"/>
        <end position="281"/>
    </location>
</feature>
<gene>
    <name evidence="13" type="ORF">DME_LOCUS719</name>
</gene>
<sequence>MFELNLTVVQIVYIFITIVGVVGNVIILIVFGISRNLQTSTNALIMNLAFADLMFLIFCVPFTAISYAKPWPFPDTICYMTIYLQYVTAYASVWTLAVVCPISAISLRNIRNVIGICVLMWITILLCNLPSLRNIGVLRYEIQDEQLGTCVDSIPIALTNATKVDALIFYMSFNVFAYLLPLGIISIFYILMVKRLWKKKGDLKISKEAFRIKRRITKLVWLIILTFAICWLPQNIRFALKAIYYPSPIFWEKYDNEFFFAMQIAIQLLAYANSCMNPILYGVLSERFRDFYRQIRLRRFGRSVDRKFISETR</sequence>
<keyword evidence="15" id="KW-1185">Reference proteome</keyword>
<dbReference type="Pfam" id="PF00001">
    <property type="entry name" value="7tm_1"/>
    <property type="match status" value="1"/>
</dbReference>
<keyword evidence="6 11" id="KW-0472">Membrane</keyword>
<feature type="transmembrane region" description="Helical" evidence="11">
    <location>
        <begin position="260"/>
        <end position="284"/>
    </location>
</feature>
<dbReference type="PANTHER" id="PTHR45695">
    <property type="entry name" value="LEUCOKININ RECEPTOR-RELATED"/>
    <property type="match status" value="1"/>
</dbReference>
<feature type="transmembrane region" description="Helical" evidence="11">
    <location>
        <begin position="87"/>
        <end position="106"/>
    </location>
</feature>
<dbReference type="EMBL" id="UYYG01000007">
    <property type="protein sequence ID" value="VDN50746.1"/>
    <property type="molecule type" value="Genomic_DNA"/>
</dbReference>
<feature type="transmembrane region" description="Helical" evidence="11">
    <location>
        <begin position="12"/>
        <end position="33"/>
    </location>
</feature>